<organism evidence="1 2">
    <name type="scientific">Enterococcus wangshanyuanii</name>
    <dbReference type="NCBI Taxonomy" id="2005703"/>
    <lineage>
        <taxon>Bacteria</taxon>
        <taxon>Bacillati</taxon>
        <taxon>Bacillota</taxon>
        <taxon>Bacilli</taxon>
        <taxon>Lactobacillales</taxon>
        <taxon>Enterococcaceae</taxon>
        <taxon>Enterococcus</taxon>
    </lineage>
</organism>
<comment type="caution">
    <text evidence="1">The sequence shown here is derived from an EMBL/GenBank/DDBJ whole genome shotgun (WGS) entry which is preliminary data.</text>
</comment>
<proteinExistence type="predicted"/>
<evidence type="ECO:0000313" key="1">
    <source>
        <dbReference type="EMBL" id="GGC95962.1"/>
    </source>
</evidence>
<name>A0ABQ1PF21_9ENTE</name>
<dbReference type="Proteomes" id="UP000630615">
    <property type="component" value="Unassembled WGS sequence"/>
</dbReference>
<accession>A0ABQ1PF21</accession>
<keyword evidence="2" id="KW-1185">Reference proteome</keyword>
<dbReference type="Pfam" id="PF14433">
    <property type="entry name" value="SUKH-3"/>
    <property type="match status" value="1"/>
</dbReference>
<dbReference type="EMBL" id="BMKI01000006">
    <property type="protein sequence ID" value="GGC95962.1"/>
    <property type="molecule type" value="Genomic_DNA"/>
</dbReference>
<protein>
    <recommendedName>
        <fullName evidence="3">1,3-beta-glucan synthase regulator</fullName>
    </recommendedName>
</protein>
<dbReference type="RefSeq" id="WP_088270434.1">
    <property type="nucleotide sequence ID" value="NZ_BMKI01000006.1"/>
</dbReference>
<sequence length="151" mass="17579">METYSRKRITELITQGKKVINTSDVENVLSILSEKGYDYNLEQKNFLNKYLGFTITFDSPRAKGYTETFTVDPVQTAINIDKDMVDEYENYTNSKFLTLGEIPEEEMVVFLNDHDVIYGCNEEYLINFGNSLEEFLFNVMNGIQMTLEKMK</sequence>
<reference evidence="2" key="1">
    <citation type="journal article" date="2019" name="Int. J. Syst. Evol. Microbiol.">
        <title>The Global Catalogue of Microorganisms (GCM) 10K type strain sequencing project: providing services to taxonomists for standard genome sequencing and annotation.</title>
        <authorList>
            <consortium name="The Broad Institute Genomics Platform"/>
            <consortium name="The Broad Institute Genome Sequencing Center for Infectious Disease"/>
            <person name="Wu L."/>
            <person name="Ma J."/>
        </authorList>
    </citation>
    <scope>NUCLEOTIDE SEQUENCE [LARGE SCALE GENOMIC DNA]</scope>
    <source>
        <strain evidence="2">CGMCC 1.15942</strain>
    </source>
</reference>
<evidence type="ECO:0000313" key="2">
    <source>
        <dbReference type="Proteomes" id="UP000630615"/>
    </source>
</evidence>
<gene>
    <name evidence="1" type="ORF">GCM10011573_27010</name>
</gene>
<evidence type="ECO:0008006" key="3">
    <source>
        <dbReference type="Google" id="ProtNLM"/>
    </source>
</evidence>
<dbReference type="InterPro" id="IPR025850">
    <property type="entry name" value="SUKH-3"/>
</dbReference>